<gene>
    <name evidence="1" type="ORF">CCMSSC00406_0003928</name>
</gene>
<name>A0ACB7IQJ0_PLECO</name>
<comment type="caution">
    <text evidence="1">The sequence shown here is derived from an EMBL/GenBank/DDBJ whole genome shotgun (WGS) entry which is preliminary data.</text>
</comment>
<dbReference type="Proteomes" id="UP000824881">
    <property type="component" value="Unassembled WGS sequence"/>
</dbReference>
<organism evidence="1 2">
    <name type="scientific">Pleurotus cornucopiae</name>
    <name type="common">Cornucopia mushroom</name>
    <dbReference type="NCBI Taxonomy" id="5321"/>
    <lineage>
        <taxon>Eukaryota</taxon>
        <taxon>Fungi</taxon>
        <taxon>Dikarya</taxon>
        <taxon>Basidiomycota</taxon>
        <taxon>Agaricomycotina</taxon>
        <taxon>Agaricomycetes</taxon>
        <taxon>Agaricomycetidae</taxon>
        <taxon>Agaricales</taxon>
        <taxon>Pleurotineae</taxon>
        <taxon>Pleurotaceae</taxon>
        <taxon>Pleurotus</taxon>
    </lineage>
</organism>
<accession>A0ACB7IQJ0</accession>
<keyword evidence="2" id="KW-1185">Reference proteome</keyword>
<dbReference type="EMBL" id="WQMT02000007">
    <property type="protein sequence ID" value="KAG9220472.1"/>
    <property type="molecule type" value="Genomic_DNA"/>
</dbReference>
<proteinExistence type="predicted"/>
<evidence type="ECO:0000313" key="1">
    <source>
        <dbReference type="EMBL" id="KAG9220472.1"/>
    </source>
</evidence>
<reference evidence="1 2" key="1">
    <citation type="journal article" date="2021" name="Appl. Environ. Microbiol.">
        <title>Genetic linkage and physical mapping for an oyster mushroom Pleurotus cornucopiae and QTL analysis for the trait cap color.</title>
        <authorList>
            <person name="Zhang Y."/>
            <person name="Gao W."/>
            <person name="Sonnenberg A."/>
            <person name="Chen Q."/>
            <person name="Zhang J."/>
            <person name="Huang C."/>
        </authorList>
    </citation>
    <scope>NUCLEOTIDE SEQUENCE [LARGE SCALE GENOMIC DNA]</scope>
    <source>
        <strain evidence="1">CCMSSC00406</strain>
    </source>
</reference>
<protein>
    <submittedName>
        <fullName evidence="1">Uncharacterized protein</fullName>
    </submittedName>
</protein>
<evidence type="ECO:0000313" key="2">
    <source>
        <dbReference type="Proteomes" id="UP000824881"/>
    </source>
</evidence>
<sequence>MSEDDDFARAIALSLQEQGVASKPIVIESDDEAEEAGDQVDDDKRFERDLKRALEASKAESSRRPEVVVVSPEPSATPPEVQGGSAMPAFLSERAQMEKERRERQMKRRREAGLDVEDEPKKRQERTESDDSDGGREPPTKRQHLSSSSSFRNHANTRSTNSSTTGSSSTREPPLIDQMFWDGEVRPTMNQYALKTDTRKKFTLTEAIGHKGDLSFAIIASYVASVAWIYEFFDPSVPFMLLFYKTGRLRVIISTANLIDYDYRDIENALWIQDIPRLPTPRKAKKTANPDDFPSMFTRVLKALNVPPALSTFLKTDHPSLPLQSLDDLCTHWDWSKVNVLLVPSIAGKHEGWPQVVRTGHPRLMMAVRKLGLSKRSSGMTLECQGSSIGHYTTQWVNEFYLSSTGQSTEKWLDQTKRKRETLPYPPIKIIFPSLKTGGGTMFCSRKSWEAPNFPRKLFHDSNSKAGGVLMHTKMIIGLVKPASQSSHASSFSPQKQTSRREEDDFGSAEEESDDEVQVVQGHEEAIGWAYVGSHNFTPSAWGTLSGSSFTPVLNIKNYELGIVFPLKDEAEVERVACWQRPTRNSVPILSAPITTPRKHCKMAILVTGGTGKTGTRLAQLLVAAGHSVYVTTRSVDKVQSPLKGVKFDWLDSSTKDAPFKAAAANNEQIEAVYLVGPPIADMASVLNPFIDLAIEKAVKRFVLLSASQVTKGQPPMGVVQEYLDTLKADYCTLRPSWFHENFLVPHNFRPLVNEDQIVSAAEDGRIPWISSDDIADAAFNALTSEQIEERDLLVVGPELLTYEQIAAMFTEVLGRKISFKRVSQEGMSQHLLQHEFHPGVTEMLSALDLIVATGGEEAIYKLENKYVGKRTLLDFIRSNKEAWIR</sequence>